<evidence type="ECO:0000313" key="2">
    <source>
        <dbReference type="Proteomes" id="UP000006365"/>
    </source>
</evidence>
<dbReference type="RefSeq" id="WP_015724102.1">
    <property type="nucleotide sequence ID" value="NC_014972.1"/>
</dbReference>
<proteinExistence type="predicted"/>
<name>A0A7U4DNY1_DESPD</name>
<accession>A0A7U4DNY1</accession>
<gene>
    <name evidence="1" type="ordered locus">Despr_1399</name>
</gene>
<reference evidence="1 2" key="1">
    <citation type="journal article" date="2011" name="Stand. Genomic Sci.">
        <title>Complete genome sequence of Desulfobulbus propionicus type strain (1pr3).</title>
        <authorList>
            <person name="Pagani I."/>
            <person name="Lapidus A."/>
            <person name="Nolan M."/>
            <person name="Lucas S."/>
            <person name="Hammon N."/>
            <person name="Deshpande S."/>
            <person name="Cheng J.F."/>
            <person name="Chertkov O."/>
            <person name="Davenport K."/>
            <person name="Tapia R."/>
            <person name="Han C."/>
            <person name="Goodwin L."/>
            <person name="Pitluck S."/>
            <person name="Liolios K."/>
            <person name="Mavromatis K."/>
            <person name="Ivanova N."/>
            <person name="Mikhailova N."/>
            <person name="Pati A."/>
            <person name="Chen A."/>
            <person name="Palaniappan K."/>
            <person name="Land M."/>
            <person name="Hauser L."/>
            <person name="Chang Y.J."/>
            <person name="Jeffries C.D."/>
            <person name="Detter J.C."/>
            <person name="Brambilla E."/>
            <person name="Kannan K.P."/>
            <person name="Djao O.D."/>
            <person name="Rohde M."/>
            <person name="Pukall R."/>
            <person name="Spring S."/>
            <person name="Goker M."/>
            <person name="Sikorski J."/>
            <person name="Woyke T."/>
            <person name="Bristow J."/>
            <person name="Eisen J.A."/>
            <person name="Markowitz V."/>
            <person name="Hugenholtz P."/>
            <person name="Kyrpides N.C."/>
            <person name="Klenk H.P."/>
        </authorList>
    </citation>
    <scope>NUCLEOTIDE SEQUENCE [LARGE SCALE GENOMIC DNA]</scope>
    <source>
        <strain evidence="2">ATCC 33891 / DSM 2032 / 1pr3</strain>
    </source>
</reference>
<dbReference type="KEGG" id="dpr:Despr_1399"/>
<sequence>MELNHNQAALILSASEDGEITMDVESPDMNGLASALCHALAKKLMQDERFQAELMEVLGR</sequence>
<protein>
    <submittedName>
        <fullName evidence="1">Uncharacterized protein</fullName>
    </submittedName>
</protein>
<keyword evidence="2" id="KW-1185">Reference proteome</keyword>
<organism evidence="1 2">
    <name type="scientific">Desulfobulbus propionicus (strain ATCC 33891 / DSM 2032 / VKM B-1956 / 1pr3)</name>
    <dbReference type="NCBI Taxonomy" id="577650"/>
    <lineage>
        <taxon>Bacteria</taxon>
        <taxon>Pseudomonadati</taxon>
        <taxon>Thermodesulfobacteriota</taxon>
        <taxon>Desulfobulbia</taxon>
        <taxon>Desulfobulbales</taxon>
        <taxon>Desulfobulbaceae</taxon>
        <taxon>Desulfobulbus</taxon>
    </lineage>
</organism>
<evidence type="ECO:0000313" key="1">
    <source>
        <dbReference type="EMBL" id="ADW17561.1"/>
    </source>
</evidence>
<dbReference type="AlphaFoldDB" id="A0A7U4DNY1"/>
<dbReference type="EMBL" id="CP002364">
    <property type="protein sequence ID" value="ADW17561.1"/>
    <property type="molecule type" value="Genomic_DNA"/>
</dbReference>
<dbReference type="Proteomes" id="UP000006365">
    <property type="component" value="Chromosome"/>
</dbReference>